<sequence length="541" mass="62967">MDKDTANLKKWLITMGMDVNDCTDEVVKKLIPPQRRDMWRNIIKHVKPAEEVNLIKKSLLLHKLIKRKKPLMAKVEDEDDLLNALVYEDLLTHYMKIEKEIVDIKTKNYEVQKNIKTISANTNKVALINTFNFINSYLAEQKTGYYAKFYRLVRELTELSEHFAAEANNNLIKTDYEDSLIKCCAVVDNAKQVGKMNDSVYLGKDLCNKFYETLREKSPAILIETIEENLKIHISESYKILNSVCIEKDEQCNNIDREVLFEQFFKELLQKQLDFKTILSKTESEKYRLENQLVDNSQLIKNDIISQFKLQNVSHTEEQLSALKVNISEAFENVIKNCLDCSNVIGLPEKPNIEDDTFKTLDSIFDETTKLNDKIEQKRLKACAVLTELHKISYDFGLPEISTEIEKIVEDYSKKVLNMDEVNKLMISMKHIARTDKNNVQNSTFGKAIKQGAHKYRTLEEIAYHIESLDVFAVLRKQFEELDKTIFDKNNFTEIKKKERTQIAEFKAFMSQMKNQLSELNISVEDCKLVADIESNKKSEK</sequence>
<protein>
    <submittedName>
        <fullName evidence="2">Uncharacterized protein LOC112694357</fullName>
    </submittedName>
</protein>
<proteinExistence type="predicted"/>
<dbReference type="AlphaFoldDB" id="A0A8B8GSH3"/>
<organism evidence="1 2">
    <name type="scientific">Sipha flava</name>
    <name type="common">yellow sugarcane aphid</name>
    <dbReference type="NCBI Taxonomy" id="143950"/>
    <lineage>
        <taxon>Eukaryota</taxon>
        <taxon>Metazoa</taxon>
        <taxon>Ecdysozoa</taxon>
        <taxon>Arthropoda</taxon>
        <taxon>Hexapoda</taxon>
        <taxon>Insecta</taxon>
        <taxon>Pterygota</taxon>
        <taxon>Neoptera</taxon>
        <taxon>Paraneoptera</taxon>
        <taxon>Hemiptera</taxon>
        <taxon>Sternorrhyncha</taxon>
        <taxon>Aphidomorpha</taxon>
        <taxon>Aphidoidea</taxon>
        <taxon>Aphididae</taxon>
        <taxon>Sipha</taxon>
    </lineage>
</organism>
<dbReference type="OrthoDB" id="8047450at2759"/>
<evidence type="ECO:0000313" key="2">
    <source>
        <dbReference type="RefSeq" id="XP_025425581.1"/>
    </source>
</evidence>
<dbReference type="GeneID" id="112694357"/>
<accession>A0A8B8GSH3</accession>
<dbReference type="Proteomes" id="UP000694846">
    <property type="component" value="Unplaced"/>
</dbReference>
<evidence type="ECO:0000313" key="1">
    <source>
        <dbReference type="Proteomes" id="UP000694846"/>
    </source>
</evidence>
<gene>
    <name evidence="2" type="primary">LOC112694357</name>
</gene>
<name>A0A8B8GSH3_9HEMI</name>
<dbReference type="RefSeq" id="XP_025425581.1">
    <property type="nucleotide sequence ID" value="XM_025569796.1"/>
</dbReference>
<reference evidence="2" key="1">
    <citation type="submission" date="2025-08" db="UniProtKB">
        <authorList>
            <consortium name="RefSeq"/>
        </authorList>
    </citation>
    <scope>IDENTIFICATION</scope>
    <source>
        <tissue evidence="2">Whole body</tissue>
    </source>
</reference>
<keyword evidence="1" id="KW-1185">Reference proteome</keyword>